<dbReference type="Proteomes" id="UP000004980">
    <property type="component" value="Unassembled WGS sequence"/>
</dbReference>
<proteinExistence type="predicted"/>
<organism evidence="1 2">
    <name type="scientific">Paraburkholderia hospita</name>
    <dbReference type="NCBI Taxonomy" id="169430"/>
    <lineage>
        <taxon>Bacteria</taxon>
        <taxon>Pseudomonadati</taxon>
        <taxon>Pseudomonadota</taxon>
        <taxon>Betaproteobacteria</taxon>
        <taxon>Burkholderiales</taxon>
        <taxon>Burkholderiaceae</taxon>
        <taxon>Paraburkholderia</taxon>
    </lineage>
</organism>
<comment type="caution">
    <text evidence="1">The sequence shown here is derived from an EMBL/GenBank/DDBJ whole genome shotgun (WGS) entry which is preliminary data.</text>
</comment>
<sequence length="190" mass="22386">MKKYFHETFPQDLSRIRLKRANRIVEREILKDERSAFFGGQAWANVSADLSVIPQARHLNFVLSLFMITLTDQCLYTYRQDLYPEWRRQTAFPKFGWTGFGVHNENPFYLLWAPEREDLINRNDAVEQMPQFVDFLIDETTRYFEVCGFDLDISDYLNVIRNDAAYAFNEGIVVPCFKQAFALAIATMNR</sequence>
<accession>A0ABN0FII5</accession>
<name>A0ABN0FII5_9BURK</name>
<gene>
    <name evidence="1" type="ORF">WQE_23483</name>
</gene>
<dbReference type="EMBL" id="AKAU01000120">
    <property type="protein sequence ID" value="EIM98543.1"/>
    <property type="molecule type" value="Genomic_DNA"/>
</dbReference>
<protein>
    <submittedName>
        <fullName evidence="1">Uncharacterized protein</fullName>
    </submittedName>
</protein>
<dbReference type="RefSeq" id="WP_007585327.1">
    <property type="nucleotide sequence ID" value="NZ_AKAU01000120.1"/>
</dbReference>
<evidence type="ECO:0000313" key="2">
    <source>
        <dbReference type="Proteomes" id="UP000004980"/>
    </source>
</evidence>
<reference evidence="1 2" key="1">
    <citation type="journal article" date="2012" name="J. Bacteriol.">
        <title>Draft Genome Sequence of the Soil Bacterium Burkholderia terrae Strain BS001, Which Interacts with Fungal Surface Structures.</title>
        <authorList>
            <person name="Nazir R."/>
            <person name="Hansen M.A."/>
            <person name="Sorensen S."/>
            <person name="van Elsas J.D."/>
        </authorList>
    </citation>
    <scope>NUCLEOTIDE SEQUENCE [LARGE SCALE GENOMIC DNA]</scope>
    <source>
        <strain evidence="1 2">BS001</strain>
    </source>
</reference>
<keyword evidence="2" id="KW-1185">Reference proteome</keyword>
<evidence type="ECO:0000313" key="1">
    <source>
        <dbReference type="EMBL" id="EIM98543.1"/>
    </source>
</evidence>